<dbReference type="AlphaFoldDB" id="A0A6P6EED7"/>
<feature type="chain" id="PRO_5027828252" evidence="1">
    <location>
        <begin position="31"/>
        <end position="114"/>
    </location>
</feature>
<protein>
    <submittedName>
        <fullName evidence="3">Beta-defensin 115</fullName>
    </submittedName>
</protein>
<name>A0A6P6EED7_OCTDE</name>
<dbReference type="GeneID" id="111816673"/>
<reference evidence="3" key="1">
    <citation type="submission" date="2025-08" db="UniProtKB">
        <authorList>
            <consortium name="RefSeq"/>
        </authorList>
    </citation>
    <scope>IDENTIFICATION</scope>
</reference>
<dbReference type="OrthoDB" id="9530883at2759"/>
<sequence>MFSILPDRFSTISGHVQLWFLVLAVLVVLAQTSPDLFIKKCNYGRGRCQKSCKDNEKREENCGKYNVSASGSYHTLLKKARQVQNDRKPRRIMDTCKSRREAWEETDSSFDLEL</sequence>
<feature type="signal peptide" evidence="1">
    <location>
        <begin position="1"/>
        <end position="30"/>
    </location>
</feature>
<gene>
    <name evidence="3" type="primary">Defb115</name>
</gene>
<evidence type="ECO:0000256" key="1">
    <source>
        <dbReference type="SAM" id="SignalP"/>
    </source>
</evidence>
<proteinExistence type="predicted"/>
<dbReference type="InParanoid" id="A0A6P6EED7"/>
<evidence type="ECO:0000313" key="3">
    <source>
        <dbReference type="RefSeq" id="XP_023570651.1"/>
    </source>
</evidence>
<dbReference type="RefSeq" id="XP_023570651.1">
    <property type="nucleotide sequence ID" value="XM_023714883.1"/>
</dbReference>
<accession>A0A6P6EED7</accession>
<dbReference type="Proteomes" id="UP000515203">
    <property type="component" value="Unplaced"/>
</dbReference>
<evidence type="ECO:0000313" key="2">
    <source>
        <dbReference type="Proteomes" id="UP000515203"/>
    </source>
</evidence>
<organism evidence="2 3">
    <name type="scientific">Octodon degus</name>
    <name type="common">Degu</name>
    <name type="synonym">Sciurus degus</name>
    <dbReference type="NCBI Taxonomy" id="10160"/>
    <lineage>
        <taxon>Eukaryota</taxon>
        <taxon>Metazoa</taxon>
        <taxon>Chordata</taxon>
        <taxon>Craniata</taxon>
        <taxon>Vertebrata</taxon>
        <taxon>Euteleostomi</taxon>
        <taxon>Mammalia</taxon>
        <taxon>Eutheria</taxon>
        <taxon>Euarchontoglires</taxon>
        <taxon>Glires</taxon>
        <taxon>Rodentia</taxon>
        <taxon>Hystricomorpha</taxon>
        <taxon>Octodontidae</taxon>
        <taxon>Octodon</taxon>
    </lineage>
</organism>
<keyword evidence="1" id="KW-0732">Signal</keyword>
<dbReference type="CTD" id="245929"/>
<keyword evidence="2" id="KW-1185">Reference proteome</keyword>